<dbReference type="InterPro" id="IPR029058">
    <property type="entry name" value="AB_hydrolase_fold"/>
</dbReference>
<gene>
    <name evidence="2" type="ORF">HNR61_003981</name>
</gene>
<dbReference type="AlphaFoldDB" id="A0A7W3LQ85"/>
<dbReference type="InterPro" id="IPR050471">
    <property type="entry name" value="AB_hydrolase"/>
</dbReference>
<organism evidence="2 3">
    <name type="scientific">Actinomadura namibiensis</name>
    <dbReference type="NCBI Taxonomy" id="182080"/>
    <lineage>
        <taxon>Bacteria</taxon>
        <taxon>Bacillati</taxon>
        <taxon>Actinomycetota</taxon>
        <taxon>Actinomycetes</taxon>
        <taxon>Streptosporangiales</taxon>
        <taxon>Thermomonosporaceae</taxon>
        <taxon>Actinomadura</taxon>
    </lineage>
</organism>
<dbReference type="Proteomes" id="UP000572680">
    <property type="component" value="Unassembled WGS sequence"/>
</dbReference>
<dbReference type="SUPFAM" id="SSF53474">
    <property type="entry name" value="alpha/beta-Hydrolases"/>
    <property type="match status" value="1"/>
</dbReference>
<name>A0A7W3LQ85_ACTNM</name>
<dbReference type="Gene3D" id="3.40.50.1820">
    <property type="entry name" value="alpha/beta hydrolase"/>
    <property type="match status" value="1"/>
</dbReference>
<dbReference type="InterPro" id="IPR000073">
    <property type="entry name" value="AB_hydrolase_1"/>
</dbReference>
<dbReference type="EMBL" id="JACJIA010000004">
    <property type="protein sequence ID" value="MBA8952341.1"/>
    <property type="molecule type" value="Genomic_DNA"/>
</dbReference>
<keyword evidence="3" id="KW-1185">Reference proteome</keyword>
<evidence type="ECO:0000313" key="3">
    <source>
        <dbReference type="Proteomes" id="UP000572680"/>
    </source>
</evidence>
<protein>
    <submittedName>
        <fullName evidence="2">Pimeloyl-ACP methyl ester carboxylesterase</fullName>
    </submittedName>
</protein>
<comment type="caution">
    <text evidence="2">The sequence shown here is derived from an EMBL/GenBank/DDBJ whole genome shotgun (WGS) entry which is preliminary data.</text>
</comment>
<dbReference type="PANTHER" id="PTHR43433:SF10">
    <property type="entry name" value="AB HYDROLASE-1 DOMAIN-CONTAINING PROTEIN"/>
    <property type="match status" value="1"/>
</dbReference>
<dbReference type="PRINTS" id="PR00111">
    <property type="entry name" value="ABHYDROLASE"/>
</dbReference>
<dbReference type="GO" id="GO:0003824">
    <property type="term" value="F:catalytic activity"/>
    <property type="evidence" value="ECO:0007669"/>
    <property type="project" value="UniProtKB-ARBA"/>
</dbReference>
<dbReference type="Pfam" id="PF00561">
    <property type="entry name" value="Abhydrolase_1"/>
    <property type="match status" value="1"/>
</dbReference>
<evidence type="ECO:0000259" key="1">
    <source>
        <dbReference type="Pfam" id="PF00561"/>
    </source>
</evidence>
<reference evidence="2 3" key="1">
    <citation type="submission" date="2020-08" db="EMBL/GenBank/DDBJ databases">
        <title>Genomic Encyclopedia of Type Strains, Phase IV (KMG-IV): sequencing the most valuable type-strain genomes for metagenomic binning, comparative biology and taxonomic classification.</title>
        <authorList>
            <person name="Goeker M."/>
        </authorList>
    </citation>
    <scope>NUCLEOTIDE SEQUENCE [LARGE SCALE GENOMIC DNA]</scope>
    <source>
        <strain evidence="2 3">DSM 44197</strain>
    </source>
</reference>
<accession>A0A7W3LQ85</accession>
<feature type="domain" description="AB hydrolase-1" evidence="1">
    <location>
        <begin position="24"/>
        <end position="265"/>
    </location>
</feature>
<dbReference type="PANTHER" id="PTHR43433">
    <property type="entry name" value="HYDROLASE, ALPHA/BETA FOLD FAMILY PROTEIN"/>
    <property type="match status" value="1"/>
</dbReference>
<sequence length="279" mass="29366">MREVRTADGRVLAVEEWGTPGGTPVLYLHGTPVGRLARHPDDTVFTSRSIRLITFDRPGLGGSTPRPGRRVVDGADDVAAVADAFGLDRVPVYGVSGGGPHALAFAALRPDRATRVASLAALAPRDADGLDWTAGMMEGNVRTAAVARRTREDMRAHLGADPSAPPRLPETETAVLSRPGVGRMLAAAYADAVRPGLDGWIDDALALFGLPWGFDPAAVTVPTLLWHGALDPVVPVAHARWLAARLPHATVTIDPDAGHAGHFDATPAVLDWLLEKPSA</sequence>
<evidence type="ECO:0000313" key="2">
    <source>
        <dbReference type="EMBL" id="MBA8952341.1"/>
    </source>
</evidence>
<proteinExistence type="predicted"/>
<dbReference type="RefSeq" id="WP_182844571.1">
    <property type="nucleotide sequence ID" value="NZ_BAAALP010000055.1"/>
</dbReference>